<evidence type="ECO:0000313" key="2">
    <source>
        <dbReference type="EMBL" id="THG92765.1"/>
    </source>
</evidence>
<proteinExistence type="predicted"/>
<dbReference type="AlphaFoldDB" id="A0A4S4K4Z4"/>
<feature type="compositionally biased region" description="Polar residues" evidence="1">
    <location>
        <begin position="93"/>
        <end position="114"/>
    </location>
</feature>
<feature type="compositionally biased region" description="Basic and acidic residues" evidence="1">
    <location>
        <begin position="36"/>
        <end position="47"/>
    </location>
</feature>
<sequence length="194" mass="20840">MASNRVSRRTAKPSEKQKSIDAEKVTQARPKPIPVPRKERAATEQVRKASSGSFVSKTVQLVKKVVTPRATSKGTTPIQHAASKKRPVADPQPKTSATGSRPSETSGANDNGSMRTSSLQLYAMMMHSPLISVHVHLPCFPTVPVPQVPPIEELHGGMPDNQAFDDDEVDGESAFKYRDLRLVTKTSGLGGGGC</sequence>
<name>A0A4S4K4Z4_9APHY</name>
<feature type="compositionally biased region" description="Polar residues" evidence="1">
    <location>
        <begin position="69"/>
        <end position="78"/>
    </location>
</feature>
<feature type="compositionally biased region" description="Basic and acidic residues" evidence="1">
    <location>
        <begin position="12"/>
        <end position="26"/>
    </location>
</feature>
<dbReference type="Proteomes" id="UP000309038">
    <property type="component" value="Unassembled WGS sequence"/>
</dbReference>
<comment type="caution">
    <text evidence="2">The sequence shown here is derived from an EMBL/GenBank/DDBJ whole genome shotgun (WGS) entry which is preliminary data.</text>
</comment>
<organism evidence="2 3">
    <name type="scientific">Hermanssonia centrifuga</name>
    <dbReference type="NCBI Taxonomy" id="98765"/>
    <lineage>
        <taxon>Eukaryota</taxon>
        <taxon>Fungi</taxon>
        <taxon>Dikarya</taxon>
        <taxon>Basidiomycota</taxon>
        <taxon>Agaricomycotina</taxon>
        <taxon>Agaricomycetes</taxon>
        <taxon>Polyporales</taxon>
        <taxon>Meruliaceae</taxon>
        <taxon>Hermanssonia</taxon>
    </lineage>
</organism>
<evidence type="ECO:0000256" key="1">
    <source>
        <dbReference type="SAM" id="MobiDB-lite"/>
    </source>
</evidence>
<reference evidence="2 3" key="1">
    <citation type="submission" date="2019-02" db="EMBL/GenBank/DDBJ databases">
        <title>Genome sequencing of the rare red list fungi Phlebia centrifuga.</title>
        <authorList>
            <person name="Buettner E."/>
            <person name="Kellner H."/>
        </authorList>
    </citation>
    <scope>NUCLEOTIDE SEQUENCE [LARGE SCALE GENOMIC DNA]</scope>
    <source>
        <strain evidence="2 3">DSM 108282</strain>
    </source>
</reference>
<protein>
    <submittedName>
        <fullName evidence="2">Uncharacterized protein</fullName>
    </submittedName>
</protein>
<dbReference type="EMBL" id="SGPJ01000947">
    <property type="protein sequence ID" value="THG92765.1"/>
    <property type="molecule type" value="Genomic_DNA"/>
</dbReference>
<keyword evidence="3" id="KW-1185">Reference proteome</keyword>
<evidence type="ECO:0000313" key="3">
    <source>
        <dbReference type="Proteomes" id="UP000309038"/>
    </source>
</evidence>
<feature type="compositionally biased region" description="Basic residues" evidence="1">
    <location>
        <begin position="1"/>
        <end position="11"/>
    </location>
</feature>
<accession>A0A4S4K4Z4</accession>
<feature type="region of interest" description="Disordered" evidence="1">
    <location>
        <begin position="1"/>
        <end position="114"/>
    </location>
</feature>
<gene>
    <name evidence="2" type="ORF">EW026_g8252</name>
</gene>
<feature type="compositionally biased region" description="Polar residues" evidence="1">
    <location>
        <begin position="48"/>
        <end position="59"/>
    </location>
</feature>